<dbReference type="RefSeq" id="WP_132176705.1">
    <property type="nucleotide sequence ID" value="NZ_SMKX01000201.1"/>
</dbReference>
<dbReference type="EMBL" id="SMKX01000201">
    <property type="protein sequence ID" value="TDD45501.1"/>
    <property type="molecule type" value="Genomic_DNA"/>
</dbReference>
<gene>
    <name evidence="1" type="ORF">E1263_38475</name>
</gene>
<organism evidence="1 2">
    <name type="scientific">Kribbella antibiotica</name>
    <dbReference type="NCBI Taxonomy" id="190195"/>
    <lineage>
        <taxon>Bacteria</taxon>
        <taxon>Bacillati</taxon>
        <taxon>Actinomycetota</taxon>
        <taxon>Actinomycetes</taxon>
        <taxon>Propionibacteriales</taxon>
        <taxon>Kribbellaceae</taxon>
        <taxon>Kribbella</taxon>
    </lineage>
</organism>
<evidence type="ECO:0000313" key="1">
    <source>
        <dbReference type="EMBL" id="TDD45501.1"/>
    </source>
</evidence>
<dbReference type="AlphaFoldDB" id="A0A4R4YKM6"/>
<evidence type="ECO:0008006" key="3">
    <source>
        <dbReference type="Google" id="ProtNLM"/>
    </source>
</evidence>
<protein>
    <recommendedName>
        <fullName evidence="3">Ribbon-helix-helix protein, CopG family</fullName>
    </recommendedName>
</protein>
<accession>A0A4R4YKM6</accession>
<comment type="caution">
    <text evidence="1">The sequence shown here is derived from an EMBL/GenBank/DDBJ whole genome shotgun (WGS) entry which is preliminary data.</text>
</comment>
<reference evidence="1 2" key="1">
    <citation type="submission" date="2019-03" db="EMBL/GenBank/DDBJ databases">
        <title>Draft genome sequences of novel Actinobacteria.</title>
        <authorList>
            <person name="Sahin N."/>
            <person name="Ay H."/>
            <person name="Saygin H."/>
        </authorList>
    </citation>
    <scope>NUCLEOTIDE SEQUENCE [LARGE SCALE GENOMIC DNA]</scope>
    <source>
        <strain evidence="1 2">JCM 13523</strain>
    </source>
</reference>
<dbReference type="OrthoDB" id="4253708at2"/>
<sequence>MADMISIRVDAEIERALDVLTRDGRSRAVVIQEAVLAAALRVERASDRRREVLRMPLGEVDGVDVGVEICRDR</sequence>
<keyword evidence="2" id="KW-1185">Reference proteome</keyword>
<evidence type="ECO:0000313" key="2">
    <source>
        <dbReference type="Proteomes" id="UP000295124"/>
    </source>
</evidence>
<dbReference type="Proteomes" id="UP000295124">
    <property type="component" value="Unassembled WGS sequence"/>
</dbReference>
<proteinExistence type="predicted"/>
<name>A0A4R4YKM6_9ACTN</name>